<evidence type="ECO:0000256" key="4">
    <source>
        <dbReference type="ARBA" id="ARBA00022450"/>
    </source>
</evidence>
<feature type="domain" description="Carrier" evidence="9">
    <location>
        <begin position="4173"/>
        <end position="4248"/>
    </location>
</feature>
<dbReference type="InterPro" id="IPR045851">
    <property type="entry name" value="AMP-bd_C_sf"/>
</dbReference>
<sequence>MSKQSKIQDIYPLSPMQEGLLFHALLDKKSNAYFEQFVFDITDRNMELSLIEESINEVIARHEVFRSLFIVDKVKQPQQVVLRERKITVAYQDITDIAQEEKLSFIQQYKLEDRERSFDLAKDVLTRLAVIKTGDHSYTWIWSYHHIVMDGWCLSTVFNELMSIYESKKKGQSVQLEKNVPYSRYIQWLQEQDRDEALTYWESYLSGYNEQAALPRWKNHAQRERYEQGQFSFYLSEVLTSQLIQLAAKQHVTLNTLVQTAWAILLQKYNHTDDVVFGAVVSGRPASIKGIEKMVGLFINTIPVRVKSGEGAFTDLLKEVQQGALGAEEHSFVPLYEIQNKSILKQQLFDHILVFENVPIQKSSAATSTELEELQFQINDFEAFEQTSYDFDVTIGPSKELFVKFSYNSFIHEASMIKQIASHFQHILAQVAVDPLIQIADIDILTPSERKTIDSFNYKKAELPQLTVHQLIEEQAINNPNQTAVYYRDKKISYQEINRKANQIARHLKKIGSQHEELVGVLMDRSPQMLEAILAIWKAGGAYIPIDPEYPTSRILTILEESNARFVISFSKHWNYSEEEISTKAVLLDQLQGDLEEEGSGNLDLEASQHDLAYVIYTSGSTGKPKGTMIEHLGMLNHIIAEIDELKMSKSSVLAQNASHCFDISVWQFFAALTIGGITAIYPNDIIQQPAQFTNQMIEDKVTILEVVPAYLSVMLDYIEESGVTPTNLEYLMITGETAKPAIVKRWFESCPTIKMVNAYGPAEAADDITQYTMSEPPKTDIIPIGSPLQNLSIYIVSPEMKLLPIGAMGEICVSGLGVGRGYLNQPDKTKDVFMEDPFTTEKGVRLYKTGDLGRWLPDGSIEFFGRKDYQVKIRGFRIELGEIEATLVEHALVNEAVVLDLEDEQGNKYLSAYIDSKMELEAREIKAHVGQYLPEYMIPSHIMFLEKLPLSPNGKVDRKALPKPELSLALEATYVAPRTELEQGLVQIWKDILGREKVGIDDSFFELGGHSLKAMTLSSRIRRELEMELPLREVFKQVTIREQSFYLGHGSRQAFASIEPAAKRVFYPLSSAQKRMYFLQQWDPSETSYNMPGITYIQVKEELRKEDLQTAFQQMIDRHEALRTSFHLVDGQPMQQIHSTAHFQLEWNELDSDLDHAQQKANVDAIVQEFMRPFQLDVAPLLRGGLIQCTPTTYVLMLDMPHIVSDGVTMNIFVAEFMQAYRGEKLPELSIHYKDYAVWQNEQIQQEALKAQEDYWLEELTGELPVLELATDFPRPAVKSYEGETFDFELDEAVNDRIQQLSLETGATSFMILLAAFNVLLYKYTGQKDFVVGTPITGRSHADLEHVFGMFVNTLALRTTVDQELSFHSYLDRVREKTLKAFENQDVQFETLVERLNIPREINRNPLFEAMFVMQNLAQSSVAEQVDMTFSPYELDYQHAKFDVTLTAIEVEKSLRFTLEYCTALFSKDTMLCLSKHYIELLTQLVSQPNVPLKNADMLTKEEKHELLSTDEPAASFPSDKTIHQLFEERVNEFPDRIALRDGEYQMTYTELNETANRLANVLRQNGVGRKRDQIVALMSDRSMDMMIGILAILKAGAAYLPIDPDYPEERIRYMLEDSGAEWLVTKEGLQGNTKHSCTVIDLDANFSPVNLASEYDGTLPSELATPSSLAYIIYTSGTTGKPKGTMIEHRNVVRLLFNDRFQFDFSHKDVWTLFHSYCFDFSVWEMYGALLYGGELIIVPKEVAQDTKRFAQLLIDSKVTVLNQTPTAFYPLVQELEQLSASLFIRYVIFGGEALKPIMLQSFYERYPQTKLINMYGITETTVHVTYKDITEYEISQNISNIGKPIPTLTAYVFDHNQKLVPAGVIGELYVGGEGVARGYLNKEELTAERFISNPYRPEERLYKSGDLVKRLGNGEMEYYGRMDHQVKIRGHRVEVAEVEAFLLKHPAVRDAIVLARTDKYGDQELCAYFVSQKDAVDSSFGRTELRDYMLNQLPSYMVPAHFIPLDDIPITSNGKVDRKALPSPQQVVSEGMYVAPRNSSELSLAKIWGEVLEIGQVGIHDNFFEIGGHSLKAMTLVAHIHRELNIELTLREIFQYPTVRQLAEVSQAKSRTASFLAIAPAEDKEYFPLSAAQKRMYFLQQLDPTETSYNIPSVTYIDGKLEIDQLNRILTDLINRHEALRTSFHMHDEHPVQKIHQTFSLSIEEIELPVDELNVTITERLDEAIAAFIRPFDLSDAPLVRVGLIKLEAERQVLMVDLHHIISDGVTMKLLVNEFTRLLHGEGLPAVKLQYKDYVQWQNEPSQKSRMQQQEEYWLSIFQEEAPLLQLATDFPRPAVKRYEGDTYYFELGSELSQKIKWISIESGTTSNMILLAAYYLLLHKYSGQDDLVIGTPVAGRTHADLEEVFGMFVNTLALRLQVDAQLSVADFVHNVKQILLGAIEHQDYQFEELVDRLNISRDFSRHPLFDVMFVMENGASAKAGQEAERTQFSFEAYESMTTTSKFDMILTAIETQEKYGFVLEYATSLFTEETIGRLSSCYTFILEQFVESQHTLLQDIYLLRTEKQVQLASDFNQTQVDYPKEKTIQQLFEEQAERRPDQIALVSQGRKMTYFELNEKANQIAYQLIQQGVEKEEKIGLVAERSIEMIAGAIGILKAGAAYLTIDPNYPAERIQYMLQDCAVKIILVNETTNETDEASNVASAVALNDIVASLEQDIKMISLNEWKAFTDTATNPPSKNHHRDLAYVMYTSGSTGKPKGVMIEHQNVIRLVKHTNYVTFSEGDRILQTGSTVFDASTFEIWGALLNGLSLYIVDENTILNASELGRAIYENDITLMWLTSPLFNQLAQEKADLFSGVKQLIVGGDVLSQAHIQMVQEACPELTIINGYGPTENTTFSVCYRIVDKIEIDKPIPIGYPIHNTYAYIMDANHNIQPIGVPGELCLGGDGVGRGYLNRPELTQEKFVQDPYLEGEKLYKTGDLARWLPDGSIEFMGRMDEQVKIRGFRVELGEIESLLVRHPSIRDAVVLPVHTDSMAVSLCAYFVLRESISANKLKEYLEKELPEYMIPTYMVEISQIPLTANGKVNKKSLPQPQAGHLASSDSYIAPRNETEQKLANLWQEVLNVEKVSIDHSFFAVGGHSLKAMTLASMIQRDLKMRMPIRSIFQHPTIRQQYEYLKQANQQEAYQINTVGKESFYPLSSAQKRMYFLQQLEPTKTSYNVPGVTFIEGALDVKRLEEAFNQLIQRHEILRTSFHMSDGVPVQSIHDSWTFTIEELDLELDEHADEGTKKEKLEEHLAGFVRPFDLTKAPLVRVGLLSLEPTSHFLIADFHHIISDGESIKILVDEWLRLYDGQSLTTKPLQYKDYAVWQNNQLHGEAMSSQEEYWLTQFANDIPVLELPTDFARPRSKSYDGATLGVELSQQLVQKLDKVVVETGATPYMLLLSAYYILLHKYTRQEDIVIGSPIAGRQQVELETVLGMFVNTLAIRTQVNGEETILSFIQKVKDHALHAFENQDYQFEELIDRLQVIRDSSRHPLFDVMFSMQNAGQRNVAQESEVGDESDHQVVEQSEGLVVKPYDFDVKVAKFDLILTAIYHVGRKLEFSIEYATDLFKQETIENMAQHYLYILEQMLTDQTLQIDTLELHSVDQQEEIVLSFNQTKAPYPDKKAIQELFEEQVKRNPEKVALVVHDQSLTYKDLNAKANRSAHSLRSRGVKPEEVIGVLTDRSAEMIVGILGILKAGGAYLPIDASYPHERIDYMLRDSKVSWVLSKRTFVIDEELPCTFIYMDEEDNFTELHDRVEDDNPSLVNSSQDLAYVMYTSGSTGMPKGVMIEHRNVNRLVKNVNYVQFNEHDRILQTGSIAFDACTFEIWGALLNGLTLYVVDEDVILNVNKLESAIAGYGITTMWLTTPLFNQIAQQRPDLFKSIKQLLIGGEVASVRHIQRVKEVCPELSLLNCYGPTENTTFSLAYPIKEVTKGQSIPIGTPISNSTAYILDRQLRSQPIGVPGELCVGGDGVGRGYVNQEELTKERFVPDPYQANQMMYRTGDLARWLPDGTFEFLGRMDQQVKIRGYRIETGEIESKLMQHPQVKDAVVVPVILDEQAELTAYYVVKDQLDRLAVKEYLSKELPDYLLPSYYMELERLPLTANGKVNRKALPVPQKMNREHSYTAPRNALEQSVANIWQRILGTDKVGIDDSFFELGGHSLKAMAFVSIIQDELQFEVPVRTVFQYPTVRQQVEYMQTAKQQARYSIIPTDERDYYPLSSAQKRMYFLQHWSPAETAYNTPLIVYLEGQVDQRRLEASFIKIIERHEALRTSFHMLDQGPVQRIHDQAHFEIELIKHEEDGDEASNKERLNRVVQQFIRPFLLDEAPLIRVGLTELKQDRWLMLVDMHHIISDAETVKLFAREFTQIYQGNDVSSVALQYKDYAVWQSQQLESDVMKQQEQYWLSRFEDEIPILNLPTDYTRPALQKHEGDSMSFHLRPDLVHKLRELSIRTETTSYMVFLSAYYILLSRYSGQDDIVVGSPIAGRPHIALENVFGMFVNTLALRSRVSPTQTLASVLRDVKDNVLDAFENQDYQFEELVEQLHVTRDFSRNPLFDVMFAMHTLDSLDAQSMSSTSSQMGEEQEAVLRVTPYDFDTQLSKFDLTLTGMESKEEISFTLNFAARLFKRETMKQFSSHFIAVLEAMTLNLDKSVQDVELLSANETIELVDTFNKTAQMTDEAERSSYTSIVHWFEENASKDPRKLAVKAAGQEISYGELNKKANQLAHRLVKLGVQQGDAVALLTDRSVEMLIGILGILKAGSAYLPIAPDYPEERIRYLLTDSSASCLVSKKELYLLEDEVSKVVYFEDVEEGTESSENLAVSYKADDLAYVIYTSGTTGYPKGVMVEHRNVLHLMSGLKHDVYAQYKSTLRVALLAPYYFDASVKQIFAALLFGHSLHIADEETRMNSRRLLQFYAEEGIDLSDGTPIHVSLLTEAMEEFKKATGEDWEKDLPKLHLLIGGEELSREQVLQLSQLSNQQHISLTNVYGPTECTVDATLYHVNTDALLGDHSNRLVKATMPIGRPLKNVQVYVLDSELRLVPKGVIGELFISGDGVARGYLNRKELTDQMFIPNPFRPGQRMYRTGDLVRWNKEGNLEYVGRKDQQVKIRGYRIEVAEIEMQLLTHPQIQEAVVLPVDEKGKGQQLAAYLVLSEEGRKLDSSSNTNVTRVYKEYLELKLPQYMIPAFYISLDHLPVTANGKLDRKALPVPDMLVESDVQYVAPRNQMERKLVEVWKDLFHRERIGIDDHFFEIGGHSLKAMTYASLLHKELEVDYPIRSVFQYPTIRQQAEQLVEGSHHTFYRIAKADIQEEYPLSSAQKRMFFLQQWNPAATSYNMPIVIELQGRLDKHKFEQALKEMIQRHEVLRTSFHVRDGSPVQRIQETVSFEVIYALIENQRSDTQLKPTINKMLKEFIQPFDLSKAPLFRVQLVEYGENQYILMVDFHHIISDGETVKLFSQELVALYLNRDIESDLLQYKDYAVWQNEQLQSERLKQQRDFWLSMYADEVPILELPTDHSRPVMKSYEGATLSFELAPRISQKLKQVLVETESTPYMLMLAAYYLILNKYSGEEDIVIGSPIAGRPHIDLSKVFGMFVNTLALRTHIHSDQSVFSFIQQVKELALSSFENQDYQFEELVEELNIKRDFGRHPLFDVMFTYQHVEARATETNTEAGKGESAQADRLAIKPYQFDTELSKFDLTLSASIGADQSYFFTLEYATSLFTKETMERFAQHYMYILEQISEASSLLVEDLKLIPQKEQVDLVTAFNLAETDYPKDKLLHQLFEEQVDHRSTHLALVEGDRKLTYSELNARANHLAHVLRQRGIQPDTMVGLMMDRSIEWVVGILAILKAGGAYLPIDSSYPEERIRYMLEDSGAAFILTKQDIMPAVPDKTLALCVEEVLDAENRQMHTTNLELVNQVHDLAYMMYTSGSTGRPKGVMVEHQNVVRLVKNTNYLELEKEDRMLLTGSPIFDASTFELWTSLLNGITSYIVAEETILHAERFSEALRKYSITTLWLTTPLFHQLALQKPDIFQLVRRLLVGGEVLAPNHVRRVLELCPKLDIVNCYGPTENTTFSLTYPVQNVAENRSIPIGYPISHSSAYILDQKGNVQPIGIPGELCVGGDGIARGYRNLPELTEEKFVGDPFREGKRMYRTGDLARWLPDGSIEFMGRIDQQVKIRGYRIELGEIESHLLKIASLSDVVVLSFEAQHEAYMCAYYVTEEAITVQEMKKELAKELPAYMIPSHFVEVERIPLLVNGKVNRKALPQPMEEAEQDHYIAPRTAIEQKLTTVWQEVLGRERVGIHDSFFELGGHSIKVMALTATIQRDLEIELSIRAVFENPTISQLGEHISESGYQSYQAIPPAEKQEFYPLSSAQKRMYFLQQWDAAETGYNVPLITRLGSEIDKDKLEHAFKQMIDRHESLRTSFHVQGQQTWQSIHEEVEFILDYVTVNSQLSQEERKKRIEDYMKSFISPFDLSKAPLIRASLIRYSDDEQLLLVDMHHIISDGETVKLFTEELTSLYLGEALSPVELQYKDYAVWQNKQLHSEQMEQQKQFWLDRFKNDVPVLELPTDYKRPTVKSYKGDRISLEADHDLALQIKKVALATGATEYMILLAAYYVLLSKYSGQEEIVVGSPIAGRSHIQLKRIFGMFVNTLALKQEIDGQKTIGAFLQEVKEATLLAFEHQDYQFEELVEQLDVPRDFGRNPLFDVMFAMQNSDEVEIDRFPYSDKQHGEIDLNGAGNNSLLSEEHSFTASVSKFDLALTAVRHHQKLSFTFEFATSLFAKDSVERMGQHYVNILKQLSEDLTVPLQEMDLLSTAEKLEQLQNNGEIVHPEELSRGPIAAKLKGKSLHQLFEECAEAYPDRIAVQDQAVQLTYYELNRRANCLAHAIRERGVVPGAVIALMTERTVEMIVGMLGILKSGAAYLPIDLHLPVERIQFILKDSAADYMVTKRALDNHYSDEVKSIYFDDLELKAGSDELYPALNYADHLAYVIYTSGTTGYPKGVMVEHNQVVQLVAGLHQEVYQQYEAPLHVALLAPYYFDASVQQIFASLSLGHTLHITDEETRINGHRLLEFYGDHRIDLSDGTPVHLRLLVDALYKQWQGEDDEGWQAVTLPHLLIGGEKLSTDLILQLKQLYRHGSLRMTNVYGPTECTVDSTFYHINDLSELQSKSVVPIGKPFEHVQVYVMDSANRLLPKGAMGELMIAGSGLARGYLNRAELTAQSFITNPYKPDERMYRTGDLVRWTRDGNLEIIGRADHQIKLRGYRIELGEIEAQLQKHDLVREAIVIARNESNEDSQLCAYVVLTDVLQQETNVKREIRQFLESRLPSYMVPASIVVLDQLPTTSNGKIDRKALPAPVIDEGMKDLYERARTEVEKELVQIWEDLLGRSQIGIDDHFFEIGGHSLKAIHLLSEITNRLHASVSMQALFERATIRQLAQLISSDTVIEASEQESIISLKTGTETDKNIYMIHGGNGDIGGYVPLASSLPKEFASWGIPLRKMEGYAPQLLQIEELATHYIQQIKKKQQHGPYQLVGWSLGGTIAFEMARQLEQENERVESVTLIDSYLFHQEGKDLPTFNLEEEKELATEWLSGMDNNKYKAFYEKELSTISTVSELWDYVLEKLLENREARLSSLKSMIPDAMKEAIPNFNLIRSRELLYVIQALRSLNRARMEYVPSSKIKAPIYFFKASESASYEEQEWAAYSMSQNIAYFTISGDHHSILSQPHVQDLIPIYKKIIEKSNAYI</sequence>
<dbReference type="SUPFAM" id="SSF53474">
    <property type="entry name" value="alpha/beta-Hydrolases"/>
    <property type="match status" value="1"/>
</dbReference>
<dbReference type="Pfam" id="PF00501">
    <property type="entry name" value="AMP-binding"/>
    <property type="match status" value="7"/>
</dbReference>
<feature type="active site" description="Nucleophile" evidence="8">
    <location>
        <position position="2476"/>
    </location>
</feature>
<dbReference type="InterPro" id="IPR000873">
    <property type="entry name" value="AMP-dep_synth/lig_dom"/>
</dbReference>
<dbReference type="CDD" id="cd12117">
    <property type="entry name" value="A_NRPS_Srf_like"/>
    <property type="match status" value="3"/>
</dbReference>
<dbReference type="NCBIfam" id="NF004282">
    <property type="entry name" value="PRK05691.1"/>
    <property type="match status" value="10"/>
</dbReference>
<dbReference type="SUPFAM" id="SSF56801">
    <property type="entry name" value="Acetyl-CoA synthetase-like"/>
    <property type="match status" value="7"/>
</dbReference>
<dbReference type="CDD" id="cd19543">
    <property type="entry name" value="DCL_NRPS"/>
    <property type="match status" value="1"/>
</dbReference>
<keyword evidence="4" id="KW-0596">Phosphopantetheine</keyword>
<keyword evidence="11" id="KW-1185">Reference proteome</keyword>
<dbReference type="InterPro" id="IPR009081">
    <property type="entry name" value="PP-bd_ACP"/>
</dbReference>
<dbReference type="InterPro" id="IPR018120">
    <property type="entry name" value="Glyco_hydro_1_AS"/>
</dbReference>
<dbReference type="InterPro" id="IPR023213">
    <property type="entry name" value="CAT-like_dom_sf"/>
</dbReference>
<dbReference type="PROSITE" id="PS00572">
    <property type="entry name" value="GLYCOSYL_HYDROL_F1_1"/>
    <property type="match status" value="1"/>
</dbReference>
<dbReference type="InterPro" id="IPR025110">
    <property type="entry name" value="AMP-bd_C"/>
</dbReference>
<dbReference type="Pfam" id="PF00668">
    <property type="entry name" value="Condensation"/>
    <property type="match status" value="7"/>
</dbReference>
<dbReference type="Gene3D" id="3.40.50.1820">
    <property type="entry name" value="alpha/beta hydrolase"/>
    <property type="match status" value="1"/>
</dbReference>
<dbReference type="Gene3D" id="2.30.38.10">
    <property type="entry name" value="Luciferase, Domain 3"/>
    <property type="match status" value="7"/>
</dbReference>
<dbReference type="SUPFAM" id="SSF52777">
    <property type="entry name" value="CoA-dependent acyltransferases"/>
    <property type="match status" value="14"/>
</dbReference>
<dbReference type="PROSITE" id="PS00455">
    <property type="entry name" value="AMP_BINDING"/>
    <property type="match status" value="7"/>
</dbReference>
<dbReference type="EMBL" id="JAUSTY010000006">
    <property type="protein sequence ID" value="MDQ0166025.1"/>
    <property type="molecule type" value="Genomic_DNA"/>
</dbReference>
<feature type="domain" description="Carrier" evidence="9">
    <location>
        <begin position="7422"/>
        <end position="7497"/>
    </location>
</feature>
<evidence type="ECO:0000256" key="7">
    <source>
        <dbReference type="ARBA" id="ARBA00023295"/>
    </source>
</evidence>
<keyword evidence="7" id="KW-0378">Hydrolase</keyword>
<comment type="similarity">
    <text evidence="2">Belongs to the ATP-dependent AMP-binding enzyme family.</text>
</comment>
<keyword evidence="6" id="KW-0045">Antibiotic biosynthesis</keyword>
<dbReference type="Pfam" id="PF00550">
    <property type="entry name" value="PP-binding"/>
    <property type="match status" value="7"/>
</dbReference>
<dbReference type="Pfam" id="PF00975">
    <property type="entry name" value="Thioesterase"/>
    <property type="match status" value="1"/>
</dbReference>
<dbReference type="InterPro" id="IPR006162">
    <property type="entry name" value="Ppantetheine_attach_site"/>
</dbReference>
<dbReference type="CDD" id="cd19531">
    <property type="entry name" value="LCL_NRPS-like"/>
    <property type="match status" value="6"/>
</dbReference>
<proteinExistence type="inferred from homology"/>
<feature type="domain" description="Carrier" evidence="9">
    <location>
        <begin position="3107"/>
        <end position="3182"/>
    </location>
</feature>
<dbReference type="SUPFAM" id="SSF47336">
    <property type="entry name" value="ACP-like"/>
    <property type="match status" value="7"/>
</dbReference>
<dbReference type="Pfam" id="PF13193">
    <property type="entry name" value="AMP-binding_C"/>
    <property type="match status" value="6"/>
</dbReference>
<dbReference type="Gene3D" id="1.10.1200.10">
    <property type="entry name" value="ACP-like"/>
    <property type="match status" value="7"/>
</dbReference>
<evidence type="ECO:0000256" key="2">
    <source>
        <dbReference type="ARBA" id="ARBA00006432"/>
    </source>
</evidence>
<dbReference type="InterPro" id="IPR001242">
    <property type="entry name" value="Condensation_dom"/>
</dbReference>
<dbReference type="Gene3D" id="3.30.559.30">
    <property type="entry name" value="Nonribosomal peptide synthetase, condensation domain"/>
    <property type="match status" value="7"/>
</dbReference>
<dbReference type="Gene3D" id="3.30.300.30">
    <property type="match status" value="7"/>
</dbReference>
<dbReference type="CDD" id="cd17643">
    <property type="entry name" value="A_NRPS_Cytc1-like"/>
    <property type="match status" value="1"/>
</dbReference>
<name>A0ABT9VYT0_9BACI</name>
<feature type="domain" description="Carrier" evidence="9">
    <location>
        <begin position="6327"/>
        <end position="6402"/>
    </location>
</feature>
<dbReference type="Proteomes" id="UP001235840">
    <property type="component" value="Unassembled WGS sequence"/>
</dbReference>
<dbReference type="InterPro" id="IPR020845">
    <property type="entry name" value="AMP-binding_CS"/>
</dbReference>
<dbReference type="PROSITE" id="PS50075">
    <property type="entry name" value="CARRIER"/>
    <property type="match status" value="7"/>
</dbReference>
<dbReference type="Gene3D" id="3.30.559.10">
    <property type="entry name" value="Chloramphenicol acetyltransferase-like domain"/>
    <property type="match status" value="7"/>
</dbReference>
<gene>
    <name evidence="10" type="ORF">J2S11_001926</name>
</gene>
<dbReference type="PROSITE" id="PS00012">
    <property type="entry name" value="PHOSPHOPANTETHEINE"/>
    <property type="match status" value="5"/>
</dbReference>
<dbReference type="NCBIfam" id="TIGR01733">
    <property type="entry name" value="AA-adenyl-dom"/>
    <property type="match status" value="7"/>
</dbReference>
<dbReference type="Gene3D" id="3.40.50.980">
    <property type="match status" value="14"/>
</dbReference>
<feature type="domain" description="Carrier" evidence="9">
    <location>
        <begin position="977"/>
        <end position="1052"/>
    </location>
</feature>
<dbReference type="InterPro" id="IPR010071">
    <property type="entry name" value="AA_adenyl_dom"/>
</dbReference>
<evidence type="ECO:0000259" key="9">
    <source>
        <dbReference type="PROSITE" id="PS50075"/>
    </source>
</evidence>
<comment type="caution">
    <text evidence="10">The sequence shown here is derived from an EMBL/GenBank/DDBJ whole genome shotgun (WGS) entry which is preliminary data.</text>
</comment>
<dbReference type="PANTHER" id="PTHR45527:SF1">
    <property type="entry name" value="FATTY ACID SYNTHASE"/>
    <property type="match status" value="1"/>
</dbReference>
<dbReference type="CDD" id="cd05930">
    <property type="entry name" value="A_NRPS"/>
    <property type="match status" value="1"/>
</dbReference>
<evidence type="ECO:0000256" key="1">
    <source>
        <dbReference type="ARBA" id="ARBA00001957"/>
    </source>
</evidence>
<dbReference type="InterPro" id="IPR036736">
    <property type="entry name" value="ACP-like_sf"/>
</dbReference>
<organism evidence="10 11">
    <name type="scientific">Caldalkalibacillus horti</name>
    <dbReference type="NCBI Taxonomy" id="77523"/>
    <lineage>
        <taxon>Bacteria</taxon>
        <taxon>Bacillati</taxon>
        <taxon>Bacillota</taxon>
        <taxon>Bacilli</taxon>
        <taxon>Bacillales</taxon>
        <taxon>Bacillaceae</taxon>
        <taxon>Caldalkalibacillus</taxon>
    </lineage>
</organism>
<accession>A0ABT9VYT0</accession>
<comment type="cofactor">
    <cofactor evidence="1">
        <name>pantetheine 4'-phosphate</name>
        <dbReference type="ChEBI" id="CHEBI:47942"/>
    </cofactor>
</comment>
<comment type="similarity">
    <text evidence="3">Belongs to the glycosyl hydrolase 1 family.</text>
</comment>
<evidence type="ECO:0000313" key="10">
    <source>
        <dbReference type="EMBL" id="MDQ0166025.1"/>
    </source>
</evidence>
<dbReference type="RefSeq" id="WP_307393904.1">
    <property type="nucleotide sequence ID" value="NZ_BAAADK010000032.1"/>
</dbReference>
<dbReference type="InterPro" id="IPR029058">
    <property type="entry name" value="AB_hydrolase_fold"/>
</dbReference>
<evidence type="ECO:0000256" key="6">
    <source>
        <dbReference type="ARBA" id="ARBA00023194"/>
    </source>
</evidence>
<protein>
    <submittedName>
        <fullName evidence="10">Tyrocidine synthetase-3</fullName>
    </submittedName>
</protein>
<dbReference type="PANTHER" id="PTHR45527">
    <property type="entry name" value="NONRIBOSOMAL PEPTIDE SYNTHETASE"/>
    <property type="match status" value="1"/>
</dbReference>
<keyword evidence="7" id="KW-0326">Glycosidase</keyword>
<evidence type="ECO:0000256" key="8">
    <source>
        <dbReference type="PROSITE-ProRule" id="PRU10055"/>
    </source>
</evidence>
<dbReference type="SMART" id="SM00823">
    <property type="entry name" value="PKS_PP"/>
    <property type="match status" value="7"/>
</dbReference>
<evidence type="ECO:0000256" key="3">
    <source>
        <dbReference type="ARBA" id="ARBA00010838"/>
    </source>
</evidence>
<feature type="domain" description="Carrier" evidence="9">
    <location>
        <begin position="5269"/>
        <end position="5344"/>
    </location>
</feature>
<dbReference type="InterPro" id="IPR020806">
    <property type="entry name" value="PKS_PP-bd"/>
</dbReference>
<feature type="domain" description="Carrier" evidence="9">
    <location>
        <begin position="2038"/>
        <end position="2113"/>
    </location>
</feature>
<evidence type="ECO:0000256" key="5">
    <source>
        <dbReference type="ARBA" id="ARBA00022553"/>
    </source>
</evidence>
<keyword evidence="5" id="KW-0597">Phosphoprotein</keyword>
<dbReference type="InterPro" id="IPR001031">
    <property type="entry name" value="Thioesterase"/>
</dbReference>
<reference evidence="10 11" key="1">
    <citation type="submission" date="2023-07" db="EMBL/GenBank/DDBJ databases">
        <title>Genomic Encyclopedia of Type Strains, Phase IV (KMG-IV): sequencing the most valuable type-strain genomes for metagenomic binning, comparative biology and taxonomic classification.</title>
        <authorList>
            <person name="Goeker M."/>
        </authorList>
    </citation>
    <scope>NUCLEOTIDE SEQUENCE [LARGE SCALE GENOMIC DNA]</scope>
    <source>
        <strain evidence="10 11">DSM 12751</strain>
    </source>
</reference>
<evidence type="ECO:0000313" key="11">
    <source>
        <dbReference type="Proteomes" id="UP001235840"/>
    </source>
</evidence>
<dbReference type="NCBIfam" id="NF003417">
    <property type="entry name" value="PRK04813.1"/>
    <property type="match status" value="7"/>
</dbReference>